<name>A0A397JEN8_9GLOM</name>
<keyword evidence="2" id="KW-1185">Reference proteome</keyword>
<comment type="caution">
    <text evidence="1">The sequence shown here is derived from an EMBL/GenBank/DDBJ whole genome shotgun (WGS) entry which is preliminary data.</text>
</comment>
<dbReference type="GO" id="GO:0003676">
    <property type="term" value="F:nucleic acid binding"/>
    <property type="evidence" value="ECO:0007669"/>
    <property type="project" value="InterPro"/>
</dbReference>
<organism evidence="1 2">
    <name type="scientific">Diversispora epigaea</name>
    <dbReference type="NCBI Taxonomy" id="1348612"/>
    <lineage>
        <taxon>Eukaryota</taxon>
        <taxon>Fungi</taxon>
        <taxon>Fungi incertae sedis</taxon>
        <taxon>Mucoromycota</taxon>
        <taxon>Glomeromycotina</taxon>
        <taxon>Glomeromycetes</taxon>
        <taxon>Diversisporales</taxon>
        <taxon>Diversisporaceae</taxon>
        <taxon>Diversispora</taxon>
    </lineage>
</organism>
<dbReference type="Proteomes" id="UP000266861">
    <property type="component" value="Unassembled WGS sequence"/>
</dbReference>
<evidence type="ECO:0000313" key="2">
    <source>
        <dbReference type="Proteomes" id="UP000266861"/>
    </source>
</evidence>
<dbReference type="OrthoDB" id="2448298at2759"/>
<dbReference type="AlphaFoldDB" id="A0A397JEN8"/>
<evidence type="ECO:0000313" key="1">
    <source>
        <dbReference type="EMBL" id="RHZ85278.1"/>
    </source>
</evidence>
<reference evidence="1 2" key="1">
    <citation type="submission" date="2018-08" db="EMBL/GenBank/DDBJ databases">
        <title>Genome and evolution of the arbuscular mycorrhizal fungus Diversispora epigaea (formerly Glomus versiforme) and its bacterial endosymbionts.</title>
        <authorList>
            <person name="Sun X."/>
            <person name="Fei Z."/>
            <person name="Harrison M."/>
        </authorList>
    </citation>
    <scope>NUCLEOTIDE SEQUENCE [LARGE SCALE GENOMIC DNA]</scope>
    <source>
        <strain evidence="1 2">IT104</strain>
    </source>
</reference>
<dbReference type="InterPro" id="IPR036397">
    <property type="entry name" value="RNaseH_sf"/>
</dbReference>
<gene>
    <name evidence="1" type="ORF">Glove_67g88</name>
</gene>
<dbReference type="Gene3D" id="3.30.420.10">
    <property type="entry name" value="Ribonuclease H-like superfamily/Ribonuclease H"/>
    <property type="match status" value="1"/>
</dbReference>
<proteinExistence type="predicted"/>
<sequence length="145" mass="16903">MKEDKEEEYLSNWKVKGKSKEMESGTSIGRVESPERDEFGDLSVYEISKLAKFKCEATSGFIKKFEIEVKLKKKQTCKSKFYALGQLMAKQIWPAETIKDLPMIFLEDHKQEWNKIDENQLIRLVKSMPGRVNAVIKNKGYPTKY</sequence>
<accession>A0A397JEN8</accession>
<protein>
    <submittedName>
        <fullName evidence="1">Uncharacterized protein</fullName>
    </submittedName>
</protein>
<dbReference type="EMBL" id="PQFF01000064">
    <property type="protein sequence ID" value="RHZ85278.1"/>
    <property type="molecule type" value="Genomic_DNA"/>
</dbReference>